<dbReference type="Proteomes" id="UP000031408">
    <property type="component" value="Unassembled WGS sequence"/>
</dbReference>
<reference evidence="1 2" key="1">
    <citation type="submission" date="2014-11" db="EMBL/GenBank/DDBJ databases">
        <title>Genome sequence of Flavihumibacter solisilvae 3-3.</title>
        <authorList>
            <person name="Zhou G."/>
            <person name="Li M."/>
            <person name="Wang G."/>
        </authorList>
    </citation>
    <scope>NUCLEOTIDE SEQUENCE [LARGE SCALE GENOMIC DNA]</scope>
    <source>
        <strain evidence="1 2">3-3</strain>
    </source>
</reference>
<gene>
    <name evidence="1" type="ORF">OI18_09405</name>
</gene>
<organism evidence="1 2">
    <name type="scientific">Flavihumibacter solisilvae</name>
    <dbReference type="NCBI Taxonomy" id="1349421"/>
    <lineage>
        <taxon>Bacteria</taxon>
        <taxon>Pseudomonadati</taxon>
        <taxon>Bacteroidota</taxon>
        <taxon>Chitinophagia</taxon>
        <taxon>Chitinophagales</taxon>
        <taxon>Chitinophagaceae</taxon>
        <taxon>Flavihumibacter</taxon>
    </lineage>
</organism>
<comment type="caution">
    <text evidence="1">The sequence shown here is derived from an EMBL/GenBank/DDBJ whole genome shotgun (WGS) entry which is preliminary data.</text>
</comment>
<dbReference type="EMBL" id="JSVC01000010">
    <property type="protein sequence ID" value="KIC94839.1"/>
    <property type="molecule type" value="Genomic_DNA"/>
</dbReference>
<accession>A0A0C1IWG5</accession>
<keyword evidence="2" id="KW-1185">Reference proteome</keyword>
<name>A0A0C1IWG5_9BACT</name>
<evidence type="ECO:0008006" key="3">
    <source>
        <dbReference type="Google" id="ProtNLM"/>
    </source>
</evidence>
<sequence length="195" mass="22783">MPGYEMFEYQLVLAVPESLKEKVRRVRSQFAEICKVPPASGSVILPLVKFRQRALLEERLRFSLGEMITGWCPFLVQLKDFEAQPTHSIFIPVANKNLIRQHINDLKTIQHLLRPDKEHAAFFSPEHRLYLATKLNHGAFEKGWKEYSHRQFTAQFIADACLLLKRKDPTLPWQIARRFEMRNLPVGIKQGTLFQ</sequence>
<dbReference type="Gene3D" id="3.90.1140.10">
    <property type="entry name" value="Cyclic phosphodiesterase"/>
    <property type="match status" value="1"/>
</dbReference>
<dbReference type="STRING" id="1349421.OI18_09405"/>
<proteinExistence type="predicted"/>
<evidence type="ECO:0000313" key="2">
    <source>
        <dbReference type="Proteomes" id="UP000031408"/>
    </source>
</evidence>
<evidence type="ECO:0000313" key="1">
    <source>
        <dbReference type="EMBL" id="KIC94839.1"/>
    </source>
</evidence>
<protein>
    <recommendedName>
        <fullName evidence="3">2'-5' RNA ligase</fullName>
    </recommendedName>
</protein>
<dbReference type="AlphaFoldDB" id="A0A0C1IWG5"/>